<feature type="region of interest" description="Disordered" evidence="3">
    <location>
        <begin position="260"/>
        <end position="284"/>
    </location>
</feature>
<evidence type="ECO:0000256" key="2">
    <source>
        <dbReference type="ARBA" id="ARBA00022786"/>
    </source>
</evidence>
<feature type="domain" description="F-box" evidence="4">
    <location>
        <begin position="63"/>
        <end position="109"/>
    </location>
</feature>
<evidence type="ECO:0000256" key="3">
    <source>
        <dbReference type="SAM" id="MobiDB-lite"/>
    </source>
</evidence>
<dbReference type="EMBL" id="JAPEIS010000001">
    <property type="protein sequence ID" value="KAJ8070119.1"/>
    <property type="molecule type" value="Genomic_DNA"/>
</dbReference>
<dbReference type="OrthoDB" id="722566at2759"/>
<dbReference type="SUPFAM" id="SSF81383">
    <property type="entry name" value="F-box domain"/>
    <property type="match status" value="1"/>
</dbReference>
<keyword evidence="6" id="KW-1185">Reference proteome</keyword>
<evidence type="ECO:0000259" key="4">
    <source>
        <dbReference type="PROSITE" id="PS50181"/>
    </source>
</evidence>
<dbReference type="PROSITE" id="PS50181">
    <property type="entry name" value="FBOX"/>
    <property type="match status" value="1"/>
</dbReference>
<comment type="caution">
    <text evidence="5">The sequence shown here is derived from an EMBL/GenBank/DDBJ whole genome shotgun (WGS) entry which is preliminary data.</text>
</comment>
<dbReference type="InterPro" id="IPR001810">
    <property type="entry name" value="F-box_dom"/>
</dbReference>
<sequence length="506" mass="57739">MENSDKYLHGRLDPGIESTLQLVEGVESPDMSKFFSSQEAPSPKSSQPKNAVFQAIRSSNGTQLNLTHLPVELLRQIASYLSPCDLTKLGKSCKTLFEVAKTDSLWRRLVQENVPGIDLDSPAPCQSFKELYKSHDPHWFLTKNKLWFSDSRNYGQILISKYHPETGSIRLYRLVTEKLPPQFFAWKDDISVIVHCFEPRVYLSQYCLRLDVDSYSHRSLSDMGEAERRLKGELPLVRTSDDPGSRAFTHFMLAKSLVGKNPANGSQEGKWPPPNVPAKSRVDRSAVCDQSSTATWGRPEDRSQINEQSFRIRFWLEMNGQVRMGEDIQTWSTLDFGLYTPTEDEPFRGIFVGDYSGHGCEYLLLDQRDGFQKNEEPNILERKDETPEVWEAKKRHARIYKGSLCAIKLTGDPNIPRGQISWIADDISDKSLVRHGEQAWPGARIVKSRGQIANQGYRNSKFIETELIMISHDVLAQHWLPFGHISFFHRVNIDDFIKPGMGESTN</sequence>
<proteinExistence type="predicted"/>
<dbReference type="Proteomes" id="UP001152300">
    <property type="component" value="Unassembled WGS sequence"/>
</dbReference>
<keyword evidence="2" id="KW-0833">Ubl conjugation pathway</keyword>
<protein>
    <recommendedName>
        <fullName evidence="4">F-box domain-containing protein</fullName>
    </recommendedName>
</protein>
<dbReference type="InterPro" id="IPR045048">
    <property type="entry name" value="FBXO31/39"/>
</dbReference>
<evidence type="ECO:0000313" key="6">
    <source>
        <dbReference type="Proteomes" id="UP001152300"/>
    </source>
</evidence>
<dbReference type="AlphaFoldDB" id="A0A9X0AWX0"/>
<dbReference type="Gene3D" id="1.20.1280.50">
    <property type="match status" value="1"/>
</dbReference>
<dbReference type="Pfam" id="PF12014">
    <property type="entry name" value="Cyclin_D1_bind"/>
    <property type="match status" value="1"/>
</dbReference>
<reference evidence="5" key="1">
    <citation type="submission" date="2022-11" db="EMBL/GenBank/DDBJ databases">
        <title>Genome Resource of Sclerotinia nivalis Strain SnTB1, a Plant Pathogen Isolated from American Ginseng.</title>
        <authorList>
            <person name="Fan S."/>
        </authorList>
    </citation>
    <scope>NUCLEOTIDE SEQUENCE</scope>
    <source>
        <strain evidence="5">SnTB1</strain>
    </source>
</reference>
<gene>
    <name evidence="5" type="ORF">OCU04_000513</name>
</gene>
<name>A0A9X0AWX0_9HELO</name>
<comment type="pathway">
    <text evidence="1">Protein modification; protein ubiquitination.</text>
</comment>
<evidence type="ECO:0000313" key="5">
    <source>
        <dbReference type="EMBL" id="KAJ8070119.1"/>
    </source>
</evidence>
<dbReference type="Pfam" id="PF12937">
    <property type="entry name" value="F-box-like"/>
    <property type="match status" value="1"/>
</dbReference>
<evidence type="ECO:0000256" key="1">
    <source>
        <dbReference type="ARBA" id="ARBA00004906"/>
    </source>
</evidence>
<dbReference type="PANTHER" id="PTHR10706">
    <property type="entry name" value="F-BOX FAMILY PROTEIN"/>
    <property type="match status" value="1"/>
</dbReference>
<dbReference type="PANTHER" id="PTHR10706:SF130">
    <property type="entry name" value="F-BOX ONLY PROTEIN 31"/>
    <property type="match status" value="1"/>
</dbReference>
<dbReference type="InterPro" id="IPR036047">
    <property type="entry name" value="F-box-like_dom_sf"/>
</dbReference>
<organism evidence="5 6">
    <name type="scientific">Sclerotinia nivalis</name>
    <dbReference type="NCBI Taxonomy" id="352851"/>
    <lineage>
        <taxon>Eukaryota</taxon>
        <taxon>Fungi</taxon>
        <taxon>Dikarya</taxon>
        <taxon>Ascomycota</taxon>
        <taxon>Pezizomycotina</taxon>
        <taxon>Leotiomycetes</taxon>
        <taxon>Helotiales</taxon>
        <taxon>Sclerotiniaceae</taxon>
        <taxon>Sclerotinia</taxon>
    </lineage>
</organism>
<accession>A0A9X0AWX0</accession>